<feature type="domain" description="GmrSD restriction endonucleases N-terminal" evidence="1">
    <location>
        <begin position="85"/>
        <end position="295"/>
    </location>
</feature>
<dbReference type="InterPro" id="IPR004919">
    <property type="entry name" value="GmrSD_N"/>
</dbReference>
<proteinExistence type="predicted"/>
<dbReference type="EMBL" id="WAJR01000005">
    <property type="protein sequence ID" value="KAB1641586.1"/>
    <property type="molecule type" value="Genomic_DNA"/>
</dbReference>
<keyword evidence="3" id="KW-1185">Reference proteome</keyword>
<dbReference type="AlphaFoldDB" id="A0A6N6NTS9"/>
<comment type="caution">
    <text evidence="2">The sequence shown here is derived from an EMBL/GenBank/DDBJ whole genome shotgun (WGS) entry which is preliminary data.</text>
</comment>
<evidence type="ECO:0000259" key="1">
    <source>
        <dbReference type="Pfam" id="PF03235"/>
    </source>
</evidence>
<evidence type="ECO:0000313" key="2">
    <source>
        <dbReference type="EMBL" id="KAB1641586.1"/>
    </source>
</evidence>
<accession>A0A6N6NTS9</accession>
<organism evidence="2 3">
    <name type="scientific">Ellagibacter isourolithinifaciens</name>
    <dbReference type="NCBI Taxonomy" id="2137581"/>
    <lineage>
        <taxon>Bacteria</taxon>
        <taxon>Bacillati</taxon>
        <taxon>Actinomycetota</taxon>
        <taxon>Coriobacteriia</taxon>
        <taxon>Eggerthellales</taxon>
        <taxon>Eggerthellaceae</taxon>
        <taxon>Ellagibacter</taxon>
    </lineage>
</organism>
<dbReference type="PANTHER" id="PTHR35149:SF2">
    <property type="entry name" value="DUF262 DOMAIN-CONTAINING PROTEIN"/>
    <property type="match status" value="1"/>
</dbReference>
<name>A0A6N6NTS9_9ACTN</name>
<gene>
    <name evidence="2" type="ORF">F8C90_03545</name>
</gene>
<reference evidence="2 3" key="1">
    <citation type="submission" date="2019-09" db="EMBL/GenBank/DDBJ databases">
        <title>Whole genome shotgun sequencing (WGS) of Ellagibacter isourolithinifaciens DSM 104140(T) and Adlercreutzia muris DSM 29508(T).</title>
        <authorList>
            <person name="Stoll D.A."/>
            <person name="Danylec N."/>
            <person name="Huch M."/>
        </authorList>
    </citation>
    <scope>NUCLEOTIDE SEQUENCE [LARGE SCALE GENOMIC DNA]</scope>
    <source>
        <strain evidence="2 3">DSM 104140</strain>
    </source>
</reference>
<dbReference type="PANTHER" id="PTHR35149">
    <property type="entry name" value="SLL5132 PROTEIN"/>
    <property type="match status" value="1"/>
</dbReference>
<dbReference type="Pfam" id="PF03235">
    <property type="entry name" value="GmrSD_N"/>
    <property type="match status" value="1"/>
</dbReference>
<dbReference type="Proteomes" id="UP000468668">
    <property type="component" value="Unassembled WGS sequence"/>
</dbReference>
<evidence type="ECO:0000313" key="3">
    <source>
        <dbReference type="Proteomes" id="UP000468668"/>
    </source>
</evidence>
<dbReference type="OrthoDB" id="9798761at2"/>
<sequence>MASSHACCSPINATLCARFADSPAQSNSSIYSSIGACPIILHGFLGPHPRRRFGCKMVAASRSAPWARSGERVLRMQTKQELFLDLLGTEDTQFVIPVYQRVYSWGLQQCKGLWQDINRSGRTGNAHFIGTVLYAPDRFAKTAQHQLDVIDGQQRMTTLTIVIAALVKYLRTHGATADGLTADDISGTFLHVKTGDGAAAKLILSLNDCPTLEAVVNATPMPERPSERITENLDYFYGEMEKSDFEADVLWAGMKVLTVIDAELDRGDNPQLIFESLNARGVPLTTADLVRNYLLIAMDHDEQTRLYKEYWEPIEVMFGDDPGAEKLNAAIRTWLSIRFPKVRIHDKSETYSVFKTYIEDEHAGTPEELLDELRGFCFMWAENYNFHEVKEFRCMNWAKGKRRTLVPERASQGGF</sequence>
<protein>
    <submittedName>
        <fullName evidence="2">DUF262 domain-containing protein</fullName>
    </submittedName>
</protein>